<accession>A0A4U6WNT1</accession>
<protein>
    <submittedName>
        <fullName evidence="1">Uncharacterized protein</fullName>
    </submittedName>
</protein>
<dbReference type="Proteomes" id="UP000298652">
    <property type="component" value="Chromosome 1"/>
</dbReference>
<reference evidence="1" key="1">
    <citation type="submission" date="2019-03" db="EMBL/GenBank/DDBJ databases">
        <title>WGS assembly of Setaria viridis.</title>
        <authorList>
            <person name="Huang P."/>
            <person name="Jenkins J."/>
            <person name="Grimwood J."/>
            <person name="Barry K."/>
            <person name="Healey A."/>
            <person name="Mamidi S."/>
            <person name="Sreedasyam A."/>
            <person name="Shu S."/>
            <person name="Feldman M."/>
            <person name="Wu J."/>
            <person name="Yu Y."/>
            <person name="Chen C."/>
            <person name="Johnson J."/>
            <person name="Rokhsar D."/>
            <person name="Baxter I."/>
            <person name="Schmutz J."/>
            <person name="Brutnell T."/>
            <person name="Kellogg E."/>
        </authorList>
    </citation>
    <scope>NUCLEOTIDE SEQUENCE [LARGE SCALE GENOMIC DNA]</scope>
</reference>
<keyword evidence="2" id="KW-1185">Reference proteome</keyword>
<sequence>MCQLVHVAMSAVRGTIVYRRVILDICCVCVR</sequence>
<evidence type="ECO:0000313" key="1">
    <source>
        <dbReference type="EMBL" id="TKW40347.1"/>
    </source>
</evidence>
<dbReference type="EMBL" id="CM016552">
    <property type="protein sequence ID" value="TKW40347.1"/>
    <property type="molecule type" value="Genomic_DNA"/>
</dbReference>
<dbReference type="AlphaFoldDB" id="A0A4U6WNT1"/>
<organism evidence="1 2">
    <name type="scientific">Setaria viridis</name>
    <name type="common">Green bristlegrass</name>
    <name type="synonym">Setaria italica subsp. viridis</name>
    <dbReference type="NCBI Taxonomy" id="4556"/>
    <lineage>
        <taxon>Eukaryota</taxon>
        <taxon>Viridiplantae</taxon>
        <taxon>Streptophyta</taxon>
        <taxon>Embryophyta</taxon>
        <taxon>Tracheophyta</taxon>
        <taxon>Spermatophyta</taxon>
        <taxon>Magnoliopsida</taxon>
        <taxon>Liliopsida</taxon>
        <taxon>Poales</taxon>
        <taxon>Poaceae</taxon>
        <taxon>PACMAD clade</taxon>
        <taxon>Panicoideae</taxon>
        <taxon>Panicodae</taxon>
        <taxon>Paniceae</taxon>
        <taxon>Cenchrinae</taxon>
        <taxon>Setaria</taxon>
    </lineage>
</organism>
<proteinExistence type="predicted"/>
<gene>
    <name evidence="1" type="ORF">SEVIR_1G239551v2</name>
</gene>
<name>A0A4U6WNT1_SETVI</name>
<dbReference type="Gramene" id="TKW40347">
    <property type="protein sequence ID" value="TKW40347"/>
    <property type="gene ID" value="SEVIR_1G239551v2"/>
</dbReference>
<evidence type="ECO:0000313" key="2">
    <source>
        <dbReference type="Proteomes" id="UP000298652"/>
    </source>
</evidence>